<dbReference type="InterPro" id="IPR036388">
    <property type="entry name" value="WH-like_DNA-bd_sf"/>
</dbReference>
<protein>
    <submittedName>
        <fullName evidence="7">Kinase-regulated stress-responsive transcription factor skn7</fullName>
    </submittedName>
</protein>
<feature type="compositionally biased region" description="Low complexity" evidence="5">
    <location>
        <begin position="137"/>
        <end position="152"/>
    </location>
</feature>
<evidence type="ECO:0000313" key="8">
    <source>
        <dbReference type="Proteomes" id="UP001479436"/>
    </source>
</evidence>
<dbReference type="SUPFAM" id="SSF46785">
    <property type="entry name" value="Winged helix' DNA-binding domain"/>
    <property type="match status" value="1"/>
</dbReference>
<evidence type="ECO:0000256" key="4">
    <source>
        <dbReference type="RuleBase" id="RU004020"/>
    </source>
</evidence>
<feature type="domain" description="HSF-type DNA-binding" evidence="6">
    <location>
        <begin position="12"/>
        <end position="115"/>
    </location>
</feature>
<dbReference type="GO" id="GO:0016301">
    <property type="term" value="F:kinase activity"/>
    <property type="evidence" value="ECO:0007669"/>
    <property type="project" value="UniProtKB-KW"/>
</dbReference>
<evidence type="ECO:0000259" key="6">
    <source>
        <dbReference type="SMART" id="SM00415"/>
    </source>
</evidence>
<gene>
    <name evidence="7" type="primary">SKN7_6</name>
    <name evidence="7" type="ORF">K7432_014508</name>
</gene>
<keyword evidence="3" id="KW-0539">Nucleus</keyword>
<comment type="similarity">
    <text evidence="4">Belongs to the HSF family.</text>
</comment>
<keyword evidence="7" id="KW-0418">Kinase</keyword>
<comment type="caution">
    <text evidence="7">The sequence shown here is derived from an EMBL/GenBank/DDBJ whole genome shotgun (WGS) entry which is preliminary data.</text>
</comment>
<evidence type="ECO:0000256" key="3">
    <source>
        <dbReference type="ARBA" id="ARBA00023242"/>
    </source>
</evidence>
<accession>A0ABR2VPJ1</accession>
<evidence type="ECO:0000256" key="5">
    <source>
        <dbReference type="SAM" id="MobiDB-lite"/>
    </source>
</evidence>
<dbReference type="InterPro" id="IPR000232">
    <property type="entry name" value="HSF_DNA-bd"/>
</dbReference>
<proteinExistence type="inferred from homology"/>
<feature type="region of interest" description="Disordered" evidence="5">
    <location>
        <begin position="137"/>
        <end position="159"/>
    </location>
</feature>
<evidence type="ECO:0000256" key="1">
    <source>
        <dbReference type="ARBA" id="ARBA00004123"/>
    </source>
</evidence>
<comment type="subcellular location">
    <subcellularLocation>
        <location evidence="1">Nucleus</location>
    </subcellularLocation>
</comment>
<keyword evidence="2" id="KW-0238">DNA-binding</keyword>
<evidence type="ECO:0000313" key="7">
    <source>
        <dbReference type="EMBL" id="KAK9688126.1"/>
    </source>
</evidence>
<evidence type="ECO:0000256" key="2">
    <source>
        <dbReference type="ARBA" id="ARBA00023125"/>
    </source>
</evidence>
<dbReference type="Pfam" id="PF00447">
    <property type="entry name" value="HSF_DNA-bind"/>
    <property type="match status" value="1"/>
</dbReference>
<keyword evidence="7" id="KW-0808">Transferase</keyword>
<dbReference type="Proteomes" id="UP001479436">
    <property type="component" value="Unassembled WGS sequence"/>
</dbReference>
<name>A0ABR2VPJ1_9FUNG</name>
<reference evidence="7 8" key="1">
    <citation type="submission" date="2023-04" db="EMBL/GenBank/DDBJ databases">
        <title>Genome of Basidiobolus ranarum AG-B5.</title>
        <authorList>
            <person name="Stajich J.E."/>
            <person name="Carter-House D."/>
            <person name="Gryganskyi A."/>
        </authorList>
    </citation>
    <scope>NUCLEOTIDE SEQUENCE [LARGE SCALE GENOMIC DNA]</scope>
    <source>
        <strain evidence="7 8">AG-B5</strain>
    </source>
</reference>
<dbReference type="Gene3D" id="1.10.10.10">
    <property type="entry name" value="Winged helix-like DNA-binding domain superfamily/Winged helix DNA-binding domain"/>
    <property type="match status" value="1"/>
</dbReference>
<dbReference type="EMBL" id="JASJQH010008544">
    <property type="protein sequence ID" value="KAK9688126.1"/>
    <property type="molecule type" value="Genomic_DNA"/>
</dbReference>
<dbReference type="SMART" id="SM00415">
    <property type="entry name" value="HSF"/>
    <property type="match status" value="1"/>
</dbReference>
<sequence>MLEEHTGELSTRTSSFMLNLYKILSEKYYSDMITWKRSGTRSIIKNLVNFTAKVLPRHYKANKRALFSRQLSVHDFYQALDRRRKKQGKNASTLTFVYQFVKRDKLDSFHLIQCMSGLCKKPRGKLSKLRVKTATKSKISSSSSNSPALSSSLPMKSQPVNQYNGESKHTAVPNHDFLDYTFLMQEEINPNRNMLREPLILDGVSFTNCPDFSSPDISLSLYSSSTSSFSWETISPSLYENPFRSIDYC</sequence>
<dbReference type="InterPro" id="IPR036390">
    <property type="entry name" value="WH_DNA-bd_sf"/>
</dbReference>
<keyword evidence="8" id="KW-1185">Reference proteome</keyword>
<organism evidence="7 8">
    <name type="scientific">Basidiobolus ranarum</name>
    <dbReference type="NCBI Taxonomy" id="34480"/>
    <lineage>
        <taxon>Eukaryota</taxon>
        <taxon>Fungi</taxon>
        <taxon>Fungi incertae sedis</taxon>
        <taxon>Zoopagomycota</taxon>
        <taxon>Entomophthoromycotina</taxon>
        <taxon>Basidiobolomycetes</taxon>
        <taxon>Basidiobolales</taxon>
        <taxon>Basidiobolaceae</taxon>
        <taxon>Basidiobolus</taxon>
    </lineage>
</organism>